<evidence type="ECO:0000313" key="8">
    <source>
        <dbReference type="Proteomes" id="UP000821837"/>
    </source>
</evidence>
<dbReference type="EMBL" id="JABSTV010001254">
    <property type="protein sequence ID" value="KAH7939024.1"/>
    <property type="molecule type" value="Genomic_DNA"/>
</dbReference>
<feature type="transmembrane region" description="Helical" evidence="5">
    <location>
        <begin position="1935"/>
        <end position="1958"/>
    </location>
</feature>
<dbReference type="GO" id="GO:0008201">
    <property type="term" value="F:heparin binding"/>
    <property type="evidence" value="ECO:0007669"/>
    <property type="project" value="TreeGrafter"/>
</dbReference>
<reference evidence="7" key="1">
    <citation type="journal article" date="2020" name="Cell">
        <title>Large-Scale Comparative Analyses of Tick Genomes Elucidate Their Genetic Diversity and Vector Capacities.</title>
        <authorList>
            <consortium name="Tick Genome and Microbiome Consortium (TIGMIC)"/>
            <person name="Jia N."/>
            <person name="Wang J."/>
            <person name="Shi W."/>
            <person name="Du L."/>
            <person name="Sun Y."/>
            <person name="Zhan W."/>
            <person name="Jiang J.F."/>
            <person name="Wang Q."/>
            <person name="Zhang B."/>
            <person name="Ji P."/>
            <person name="Bell-Sakyi L."/>
            <person name="Cui X.M."/>
            <person name="Yuan T.T."/>
            <person name="Jiang B.G."/>
            <person name="Yang W.F."/>
            <person name="Lam T.T."/>
            <person name="Chang Q.C."/>
            <person name="Ding S.J."/>
            <person name="Wang X.J."/>
            <person name="Zhu J.G."/>
            <person name="Ruan X.D."/>
            <person name="Zhao L."/>
            <person name="Wei J.T."/>
            <person name="Ye R.Z."/>
            <person name="Que T.C."/>
            <person name="Du C.H."/>
            <person name="Zhou Y.H."/>
            <person name="Cheng J.X."/>
            <person name="Dai P.F."/>
            <person name="Guo W.B."/>
            <person name="Han X.H."/>
            <person name="Huang E.J."/>
            <person name="Li L.F."/>
            <person name="Wei W."/>
            <person name="Gao Y.C."/>
            <person name="Liu J.Z."/>
            <person name="Shao H.Z."/>
            <person name="Wang X."/>
            <person name="Wang C.C."/>
            <person name="Yang T.C."/>
            <person name="Huo Q.B."/>
            <person name="Li W."/>
            <person name="Chen H.Y."/>
            <person name="Chen S.E."/>
            <person name="Zhou L.G."/>
            <person name="Ni X.B."/>
            <person name="Tian J.H."/>
            <person name="Sheng Y."/>
            <person name="Liu T."/>
            <person name="Pan Y.S."/>
            <person name="Xia L.Y."/>
            <person name="Li J."/>
            <person name="Zhao F."/>
            <person name="Cao W.C."/>
        </authorList>
    </citation>
    <scope>NUCLEOTIDE SEQUENCE</scope>
    <source>
        <strain evidence="7">Rsan-2018</strain>
    </source>
</reference>
<dbReference type="Proteomes" id="UP000821837">
    <property type="component" value="Chromosome 8"/>
</dbReference>
<feature type="chain" id="PRO_5039329017" evidence="6">
    <location>
        <begin position="24"/>
        <end position="1971"/>
    </location>
</feature>
<dbReference type="VEuPathDB" id="VectorBase:RSAN_058083"/>
<evidence type="ECO:0000256" key="2">
    <source>
        <dbReference type="ARBA" id="ARBA00022525"/>
    </source>
</evidence>
<evidence type="ECO:0000256" key="1">
    <source>
        <dbReference type="ARBA" id="ARBA00004613"/>
    </source>
</evidence>
<evidence type="ECO:0000313" key="7">
    <source>
        <dbReference type="EMBL" id="KAH7939024.1"/>
    </source>
</evidence>
<keyword evidence="5" id="KW-0812">Transmembrane</keyword>
<proteinExistence type="predicted"/>
<dbReference type="PROSITE" id="PS50912">
    <property type="entry name" value="EAR"/>
    <property type="match status" value="1"/>
</dbReference>
<dbReference type="InterPro" id="IPR009039">
    <property type="entry name" value="EAR"/>
</dbReference>
<dbReference type="PANTHER" id="PTHR22918:SF6">
    <property type="entry name" value="EG:8D8.1 PROTEIN-RELATED"/>
    <property type="match status" value="1"/>
</dbReference>
<keyword evidence="8" id="KW-1185">Reference proteome</keyword>
<dbReference type="PANTHER" id="PTHR22918">
    <property type="entry name" value="SEMINAL PLASMA PROTEIN"/>
    <property type="match status" value="1"/>
</dbReference>
<comment type="subcellular location">
    <subcellularLocation>
        <location evidence="1">Secreted</location>
    </subcellularLocation>
</comment>
<reference evidence="7" key="2">
    <citation type="submission" date="2021-09" db="EMBL/GenBank/DDBJ databases">
        <authorList>
            <person name="Jia N."/>
            <person name="Wang J."/>
            <person name="Shi W."/>
            <person name="Du L."/>
            <person name="Sun Y."/>
            <person name="Zhan W."/>
            <person name="Jiang J."/>
            <person name="Wang Q."/>
            <person name="Zhang B."/>
            <person name="Ji P."/>
            <person name="Sakyi L.B."/>
            <person name="Cui X."/>
            <person name="Yuan T."/>
            <person name="Jiang B."/>
            <person name="Yang W."/>
            <person name="Lam T.T.-Y."/>
            <person name="Chang Q."/>
            <person name="Ding S."/>
            <person name="Wang X."/>
            <person name="Zhu J."/>
            <person name="Ruan X."/>
            <person name="Zhao L."/>
            <person name="Wei J."/>
            <person name="Que T."/>
            <person name="Du C."/>
            <person name="Cheng J."/>
            <person name="Dai P."/>
            <person name="Han X."/>
            <person name="Huang E."/>
            <person name="Gao Y."/>
            <person name="Liu J."/>
            <person name="Shao H."/>
            <person name="Ye R."/>
            <person name="Li L."/>
            <person name="Wei W."/>
            <person name="Wang X."/>
            <person name="Wang C."/>
            <person name="Huo Q."/>
            <person name="Li W."/>
            <person name="Guo W."/>
            <person name="Chen H."/>
            <person name="Chen S."/>
            <person name="Zhou L."/>
            <person name="Zhou L."/>
            <person name="Ni X."/>
            <person name="Tian J."/>
            <person name="Zhou Y."/>
            <person name="Sheng Y."/>
            <person name="Liu T."/>
            <person name="Pan Y."/>
            <person name="Xia L."/>
            <person name="Li J."/>
            <person name="Zhao F."/>
            <person name="Cao W."/>
        </authorList>
    </citation>
    <scope>NUCLEOTIDE SEQUENCE</scope>
    <source>
        <strain evidence="7">Rsan-2018</strain>
        <tissue evidence="7">Larvae</tissue>
    </source>
</reference>
<protein>
    <submittedName>
        <fullName evidence="7">Uncharacterized protein</fullName>
    </submittedName>
</protein>
<comment type="caution">
    <text evidence="7">The sequence shown here is derived from an EMBL/GenBank/DDBJ whole genome shotgun (WGS) entry which is preliminary data.</text>
</comment>
<keyword evidence="2" id="KW-0964">Secreted</keyword>
<sequence length="1971" mass="216516">MDNLTIYVLGAFLQACLWDCGAATVLPAAMESRLSQAALQVIRSHTTYPSSSLVPQFVSDERLMHSNFRTKSSIGDREELQVTKLMLSGVKTDVYGAVRWTHLHHNHSDHVMAVARNNVHLWRFTNPNVELLTRNAIFRFSSGSDDIVDATVFLRNEKNFHTMFLVLIIRTGLTAKLVAYEVDAAGESLLYSLQMNEVPTKVRWLQSQQEGALVLLFPSVYADVGFTDIRQGGTVLSHVVKIHVPMAVDMETTTISGYGYVAVNNASSVLVYRADDLASNFKVFDVLHGADLTDVSLFRVGFDNVLAVAGLREQFLYVWRGGGFFLRQVLKVPRAIQWHPVGVDSCRDDVILALATMDASYPLRLHTWSSRLRRFQEVDRGKSAVFWQFSTVPFGGFVLLKDSLSSFSIKDNAWMFFTDATKGTPKSIMVSTKVILLSNPVQEKGSQLVLRMTMLKDQLDKQQALLGQASNTLRHAVSTKAAVNVVQVKQVVRSVLVNGPVSMGFAKLPQGLSMEGSKVSMSELHSKMPELQKAMSDIGFRIRKLISALKGPTTFASPLVISKDSLLEGRLNGLKLSDLVTLTGTHYITAPKNLTSVKVLQELSAQTVDGVDLTKVAATTMNAIDEQTAEGSFTFTRNLRVASISTPIVNGIKVADIAERFVRINAPAIITGVKHFVSTFDALQDVSLRGRLNKLAIPGDLLLRDAEQFVRAPKRFNRLITTVINVEGKVSGVALPGDIYRLTDEGPIDVPLAFANGFQAQRDVVVAGTVDNVDISEFAAYASKQPEKVVKTNVVFKAPVFVKKSVRVHAKVNSVLLDALYKDAIFPTNESTLVMTGQKTFHKGAKITRMTVKGSVNGYNLLEDFVATEDHQDINVLISGIKTFTGPVVFEKDLTSNVGVVDGVPLFKLFAGRITLHSEQNITAEPLFLNTVRVKRLYVSGTVQGLSVPRDFVLKSTPQKIYGLKHMARGMSAALVDSRMHATVRGLFGGVDIVEINKRRIPLSTGQLLTGEFAIGNVTTPFLNAAWMNGRPVQSFLRNVMSKTKPQVVAAPKTFSAVLKAISPVTTVQGVNGVNLAEVNSNAVTLRGQSVVSARVALRDPFEVMGHLSIHGTLDGRDLRAFEADAVPKRGWVSIAGNCVFYRGFSVRGNIAADTVNDLMFSYDVLLKNADQSIKGKFYLLFALSRCRCVVSRLVGHYHFARDVKVLGDLPHLGHINGVDLSVLDTLIAKLDRENVIQSDLEFHGVTEVGTDLNVEGLLNGHKLRHLRDQAICTARHHELTATKIIRGPVNMFHSIEVRHFQNRSLTSFLEDIVFVDGHFMTAPKIFTDVLMEGSVKTNNAHFDQLVNGIPINTVLSDAVWGNGMCQLFGDNVFADSFTVTKDLTVLGRLNGLRIPDDLLQLCHNKACPEQYLDSPVFENVQVPGHLPVSGTVNGHSLPHVLEDTLFVTTNQTVRGTKHLEVVTFEQNVLPDRVNGKRFRHDVVTLHTAQTLHGKLSYRHVVTPNVVVKGLINNVNFLSLVRSTVLLNVPQTIAAPLALNNVVVRHNIRHVGTLNDVHLDQLAREVSRFEHAAAQLGRSLDHRIAKHESLLNQLSCFLTDSYSAVDYFVLHQYLDVEATTVDTAPGVGFLRLLDNHGGDAVAQAFHFAWSQQEGGTWRLQGVVSADEGERVYFTLEGRLLWLELPLPDSNTGRAILTDGLTVLFKFGDVLAMSAVTSTGNSAILASLTKHGVLDLFAYSLQSFEPTLIGTINPGEGATMVKLLSLEGSLYVIASVYDHRACITERYHSLVYAMEAAHRWRLVQTLYGGAVANVFSLHGFLYALFTGFDTRSHCAEPSLVKVYRTCGRAGSTFELFQTISLDSVSKVELVQYGAQLDVFMAAANKTSIQIYTFNGESGFQFHSAIAVRLVTDIKMTVLGGSLYLIVAQGHSTAKSLVYKAITLGNTPCVLATVGFVMVVKAIKKRHYITGND</sequence>
<gene>
    <name evidence="7" type="ORF">HPB52_005021</name>
</gene>
<dbReference type="GO" id="GO:0009986">
    <property type="term" value="C:cell surface"/>
    <property type="evidence" value="ECO:0007669"/>
    <property type="project" value="TreeGrafter"/>
</dbReference>
<keyword evidence="5" id="KW-0472">Membrane</keyword>
<evidence type="ECO:0000256" key="3">
    <source>
        <dbReference type="ARBA" id="ARBA00022729"/>
    </source>
</evidence>
<organism evidence="7 8">
    <name type="scientific">Rhipicephalus sanguineus</name>
    <name type="common">Brown dog tick</name>
    <name type="synonym">Ixodes sanguineus</name>
    <dbReference type="NCBI Taxonomy" id="34632"/>
    <lineage>
        <taxon>Eukaryota</taxon>
        <taxon>Metazoa</taxon>
        <taxon>Ecdysozoa</taxon>
        <taxon>Arthropoda</taxon>
        <taxon>Chelicerata</taxon>
        <taxon>Arachnida</taxon>
        <taxon>Acari</taxon>
        <taxon>Parasitiformes</taxon>
        <taxon>Ixodida</taxon>
        <taxon>Ixodoidea</taxon>
        <taxon>Ixodidae</taxon>
        <taxon>Rhipicephalinae</taxon>
        <taxon>Rhipicephalus</taxon>
        <taxon>Rhipicephalus</taxon>
    </lineage>
</organism>
<keyword evidence="4" id="KW-0677">Repeat</keyword>
<evidence type="ECO:0000256" key="5">
    <source>
        <dbReference type="SAM" id="Phobius"/>
    </source>
</evidence>
<keyword evidence="5" id="KW-1133">Transmembrane helix</keyword>
<evidence type="ECO:0000256" key="4">
    <source>
        <dbReference type="ARBA" id="ARBA00022737"/>
    </source>
</evidence>
<feature type="signal peptide" evidence="6">
    <location>
        <begin position="1"/>
        <end position="23"/>
    </location>
</feature>
<dbReference type="InterPro" id="IPR051666">
    <property type="entry name" value="SP_Capacitation_Regulator"/>
</dbReference>
<accession>A0A9D4SNR3</accession>
<keyword evidence="3 6" id="KW-0732">Signal</keyword>
<evidence type="ECO:0000256" key="6">
    <source>
        <dbReference type="SAM" id="SignalP"/>
    </source>
</evidence>
<dbReference type="GO" id="GO:0005576">
    <property type="term" value="C:extracellular region"/>
    <property type="evidence" value="ECO:0007669"/>
    <property type="project" value="UniProtKB-SubCell"/>
</dbReference>
<name>A0A9D4SNR3_RHISA</name>